<reference evidence="2 3" key="1">
    <citation type="journal article" date="2012" name="Genome Biol.">
        <title>Sequencing three crocodilian genomes to illuminate the evolution of archosaurs and amniotes.</title>
        <authorList>
            <person name="St John J.A."/>
            <person name="Braun E.L."/>
            <person name="Isberg S.R."/>
            <person name="Miles L.G."/>
            <person name="Chong A.Y."/>
            <person name="Gongora J."/>
            <person name="Dalzell P."/>
            <person name="Moran C."/>
            <person name="Bed'hom B."/>
            <person name="Abzhanov A."/>
            <person name="Burgess S.C."/>
            <person name="Cooksey A.M."/>
            <person name="Castoe T.A."/>
            <person name="Crawford N.G."/>
            <person name="Densmore L.D."/>
            <person name="Drew J.C."/>
            <person name="Edwards S.V."/>
            <person name="Faircloth B.C."/>
            <person name="Fujita M.K."/>
            <person name="Greenwold M.J."/>
            <person name="Hoffmann F.G."/>
            <person name="Howard J.M."/>
            <person name="Iguchi T."/>
            <person name="Janes D.E."/>
            <person name="Khan S.Y."/>
            <person name="Kohno S."/>
            <person name="de Koning A.J."/>
            <person name="Lance S.L."/>
            <person name="McCarthy F.M."/>
            <person name="McCormack J.E."/>
            <person name="Merchant M.E."/>
            <person name="Peterson D.G."/>
            <person name="Pollock D.D."/>
            <person name="Pourmand N."/>
            <person name="Raney B.J."/>
            <person name="Roessler K.A."/>
            <person name="Sanford J.R."/>
            <person name="Sawyer R.H."/>
            <person name="Schmidt C.J."/>
            <person name="Triplett E.W."/>
            <person name="Tuberville T.D."/>
            <person name="Venegas-Anaya M."/>
            <person name="Howard J.T."/>
            <person name="Jarvis E.D."/>
            <person name="Guillette L.J.Jr."/>
            <person name="Glenn T.C."/>
            <person name="Green R.E."/>
            <person name="Ray D.A."/>
        </authorList>
    </citation>
    <scope>NUCLEOTIDE SEQUENCE [LARGE SCALE GENOMIC DNA]</scope>
    <source>
        <strain evidence="2">KSC_2009_1</strain>
    </source>
</reference>
<accession>A0A151MJH5</accession>
<evidence type="ECO:0000313" key="2">
    <source>
        <dbReference type="EMBL" id="KYO24613.1"/>
    </source>
</evidence>
<feature type="region of interest" description="Disordered" evidence="1">
    <location>
        <begin position="106"/>
        <end position="127"/>
    </location>
</feature>
<dbReference type="EMBL" id="AKHW03006061">
    <property type="protein sequence ID" value="KYO24613.1"/>
    <property type="molecule type" value="Genomic_DNA"/>
</dbReference>
<protein>
    <submittedName>
        <fullName evidence="2">Uncharacterized protein</fullName>
    </submittedName>
</protein>
<dbReference type="AlphaFoldDB" id="A0A151MJH5"/>
<dbReference type="Proteomes" id="UP000050525">
    <property type="component" value="Unassembled WGS sequence"/>
</dbReference>
<gene>
    <name evidence="2" type="ORF">Y1Q_0023286</name>
</gene>
<evidence type="ECO:0000256" key="1">
    <source>
        <dbReference type="SAM" id="MobiDB-lite"/>
    </source>
</evidence>
<sequence>MQPRLGRSRARARARYSPGQFGLWRDKTIQPVYSHDLFCKLGRRIEIQGQRDIQGKGRSPPCITDQCDGLPRFIPMPVGCQCVARCTLSTDPWSILPSLERVKLPSNAPVLPPGSQRRRGRKKRASAEASTGTWISWAVLGQLLGAQPGLRDLAVSQAVPASHKE</sequence>
<comment type="caution">
    <text evidence="2">The sequence shown here is derived from an EMBL/GenBank/DDBJ whole genome shotgun (WGS) entry which is preliminary data.</text>
</comment>
<evidence type="ECO:0000313" key="3">
    <source>
        <dbReference type="Proteomes" id="UP000050525"/>
    </source>
</evidence>
<proteinExistence type="predicted"/>
<name>A0A151MJH5_ALLMI</name>
<keyword evidence="3" id="KW-1185">Reference proteome</keyword>
<organism evidence="2 3">
    <name type="scientific">Alligator mississippiensis</name>
    <name type="common">American alligator</name>
    <dbReference type="NCBI Taxonomy" id="8496"/>
    <lineage>
        <taxon>Eukaryota</taxon>
        <taxon>Metazoa</taxon>
        <taxon>Chordata</taxon>
        <taxon>Craniata</taxon>
        <taxon>Vertebrata</taxon>
        <taxon>Euteleostomi</taxon>
        <taxon>Archelosauria</taxon>
        <taxon>Archosauria</taxon>
        <taxon>Crocodylia</taxon>
        <taxon>Alligatoridae</taxon>
        <taxon>Alligatorinae</taxon>
        <taxon>Alligator</taxon>
    </lineage>
</organism>